<sequence>MRSGVWIGVAMAMLTVHLMTGNGDVADAEPSGARAASAAAALLAGAATSAPQVAEAPAPQPAFAAMGAAADGPVPAPMPAVARAAASQAMRAASVESDVAALRSRGEGEDAVYRVRAGRLPAAEVARLTAMETAEAAWRRQLASTPPGCATSCDLAAPEHVVASAYRRDVTPKLTLE</sequence>
<accession>C0INM4</accession>
<name>C0INM4_9BACT</name>
<dbReference type="EMBL" id="EU408355">
    <property type="protein sequence ID" value="ACN58910.1"/>
    <property type="molecule type" value="Genomic_DNA"/>
</dbReference>
<protein>
    <submittedName>
        <fullName evidence="1">Uncharacterized protein</fullName>
    </submittedName>
</protein>
<proteinExistence type="predicted"/>
<reference evidence="1" key="1">
    <citation type="journal article" date="2009" name="ISME J.">
        <title>Functional metagenomics reveals diverse beta-lactamases in a remote Alaskan soil.</title>
        <authorList>
            <person name="Allen H.K."/>
            <person name="Moe L.A."/>
            <person name="Rodbumrer J."/>
            <person name="Gaarder A."/>
            <person name="Handelsman J."/>
        </authorList>
    </citation>
    <scope>NUCLEOTIDE SEQUENCE</scope>
</reference>
<gene>
    <name evidence="1" type="ORF">AKSOIL_0295</name>
</gene>
<evidence type="ECO:0000313" key="1">
    <source>
        <dbReference type="EMBL" id="ACN58910.1"/>
    </source>
</evidence>
<organism evidence="1">
    <name type="scientific">uncultured bacterium BLR18</name>
    <dbReference type="NCBI Taxonomy" id="506518"/>
    <lineage>
        <taxon>Bacteria</taxon>
        <taxon>environmental samples</taxon>
    </lineage>
</organism>
<dbReference type="AlphaFoldDB" id="C0INM4"/>
<dbReference type="SUPFAM" id="SSF158855">
    <property type="entry name" value="Lipase chaperone-like"/>
    <property type="match status" value="1"/>
</dbReference>